<protein>
    <recommendedName>
        <fullName evidence="1">non-specific serine/threonine protein kinase</fullName>
        <ecNumber evidence="1">2.7.11.1</ecNumber>
    </recommendedName>
</protein>
<accession>A0ABP9XUK7</accession>
<dbReference type="PROSITE" id="PS00108">
    <property type="entry name" value="PROTEIN_KINASE_ST"/>
    <property type="match status" value="1"/>
</dbReference>
<dbReference type="EMBL" id="BAABUJ010000010">
    <property type="protein sequence ID" value="GAA5798471.1"/>
    <property type="molecule type" value="Genomic_DNA"/>
</dbReference>
<dbReference type="Gene3D" id="3.60.21.10">
    <property type="match status" value="1"/>
</dbReference>
<dbReference type="Pfam" id="PF00069">
    <property type="entry name" value="Pkinase"/>
    <property type="match status" value="1"/>
</dbReference>
<keyword evidence="2 4" id="KW-0547">Nucleotide-binding</keyword>
<evidence type="ECO:0000256" key="3">
    <source>
        <dbReference type="ARBA" id="ARBA00022840"/>
    </source>
</evidence>
<evidence type="ECO:0000313" key="7">
    <source>
        <dbReference type="EMBL" id="GAA5798471.1"/>
    </source>
</evidence>
<dbReference type="PANTHER" id="PTHR11909">
    <property type="entry name" value="CASEIN KINASE-RELATED"/>
    <property type="match status" value="1"/>
</dbReference>
<dbReference type="InterPro" id="IPR050235">
    <property type="entry name" value="CK1_Ser-Thr_kinase"/>
</dbReference>
<proteinExistence type="predicted"/>
<organism evidence="7 8">
    <name type="scientific">Helicostylum pulchrum</name>
    <dbReference type="NCBI Taxonomy" id="562976"/>
    <lineage>
        <taxon>Eukaryota</taxon>
        <taxon>Fungi</taxon>
        <taxon>Fungi incertae sedis</taxon>
        <taxon>Mucoromycota</taxon>
        <taxon>Mucoromycotina</taxon>
        <taxon>Mucoromycetes</taxon>
        <taxon>Mucorales</taxon>
        <taxon>Mucorineae</taxon>
        <taxon>Mucoraceae</taxon>
        <taxon>Helicostylum</taxon>
    </lineage>
</organism>
<dbReference type="InterPro" id="IPR011009">
    <property type="entry name" value="Kinase-like_dom_sf"/>
</dbReference>
<dbReference type="InterPro" id="IPR004843">
    <property type="entry name" value="Calcineurin-like_PHP"/>
</dbReference>
<feature type="transmembrane region" description="Helical" evidence="5">
    <location>
        <begin position="676"/>
        <end position="695"/>
    </location>
</feature>
<evidence type="ECO:0000256" key="4">
    <source>
        <dbReference type="PROSITE-ProRule" id="PRU10141"/>
    </source>
</evidence>
<sequence>MSSSSSSTNIVGVHYKVGRKLGEGSFGIIYEGTNLLNNLQVAIKFEPRKSDAPQLRDEYRTYKILSGTEGVPSAYYFGQEGLHNILVIDLLGPSLEDLFDNCSRKFSVKTVASLAHNMITRIQCVHENNLIYRDIKPDNFLIGRQGTADANTVYLIDFGMAKQYRDPKSKQHIPYRERKSLSGTARYMSINTHLGREQSRRDDLESLGHVFMYFLRGSLPWQGLKAATNKQKYEKIGEKKQTTTIRELCAGFPEEFGIYLQYVRKLGFEETPDYDFLRDLFTKVLMNNNGDHEDANVTFDWMLLNNGRGISTRSSTRPTNDTRVVVAHEPYQTQQVDASYTRTQPPLKNLNHQHDKWLIHSLRIFWLFFILNHEFLVFWSSAKSCALNSSGKFMLIADPQMTDDKSYKTNHLFLFLSKFYSDLYMSRNYKYLTTLIQPTDIFFTGDLMDNGREWPDAATYYREVNRFHKLFESIHKKHYMVGNHDIGFGNGIKRDKQDRFKSYFGNTSYVLETNAGYAFIVIDTVSLSSDDPQIRESALAVLNNMLPETKRILMTHVPLYRDASASCGPFRQNKNTVIKNQYGYQYQNLVSYELSSMLLNTVQPVAVFSGDDHDYCKVFHKYNSENEEAMEITIPTFSMVQGMRFPGVVTLDVSDPDTLTTELCWLPDQIGIFLRYGYFFAATLVTLILFHSFHYTSSVTPHFLLSKEEMGMTSSPHFTPSNPVKRCIHAFFQSVKDVALTCLPVYILCILLI</sequence>
<dbReference type="PROSITE" id="PS50011">
    <property type="entry name" value="PROTEIN_KINASE_DOM"/>
    <property type="match status" value="1"/>
</dbReference>
<gene>
    <name evidence="7" type="ORF">HPULCUR_003875</name>
</gene>
<dbReference type="PROSITE" id="PS00107">
    <property type="entry name" value="PROTEIN_KINASE_ATP"/>
    <property type="match status" value="1"/>
</dbReference>
<keyword evidence="5" id="KW-1133">Transmembrane helix</keyword>
<dbReference type="InterPro" id="IPR029052">
    <property type="entry name" value="Metallo-depent_PP-like"/>
</dbReference>
<keyword evidence="8" id="KW-1185">Reference proteome</keyword>
<evidence type="ECO:0000256" key="5">
    <source>
        <dbReference type="SAM" id="Phobius"/>
    </source>
</evidence>
<dbReference type="SMART" id="SM00220">
    <property type="entry name" value="S_TKc"/>
    <property type="match status" value="1"/>
</dbReference>
<feature type="domain" description="Protein kinase" evidence="6">
    <location>
        <begin position="15"/>
        <end position="304"/>
    </location>
</feature>
<feature type="binding site" evidence="4">
    <location>
        <position position="44"/>
    </location>
    <ligand>
        <name>ATP</name>
        <dbReference type="ChEBI" id="CHEBI:30616"/>
    </ligand>
</feature>
<dbReference type="CDD" id="cd14127">
    <property type="entry name" value="STKc_CK1_fungal"/>
    <property type="match status" value="1"/>
</dbReference>
<dbReference type="EC" id="2.7.11.1" evidence="1"/>
<dbReference type="InterPro" id="IPR017441">
    <property type="entry name" value="Protein_kinase_ATP_BS"/>
</dbReference>
<keyword evidence="5" id="KW-0472">Membrane</keyword>
<dbReference type="SUPFAM" id="SSF56300">
    <property type="entry name" value="Metallo-dependent phosphatases"/>
    <property type="match status" value="1"/>
</dbReference>
<dbReference type="SUPFAM" id="SSF56112">
    <property type="entry name" value="Protein kinase-like (PK-like)"/>
    <property type="match status" value="1"/>
</dbReference>
<dbReference type="InterPro" id="IPR000719">
    <property type="entry name" value="Prot_kinase_dom"/>
</dbReference>
<evidence type="ECO:0000256" key="1">
    <source>
        <dbReference type="ARBA" id="ARBA00012513"/>
    </source>
</evidence>
<dbReference type="Proteomes" id="UP001476247">
    <property type="component" value="Unassembled WGS sequence"/>
</dbReference>
<dbReference type="Pfam" id="PF00149">
    <property type="entry name" value="Metallophos"/>
    <property type="match status" value="1"/>
</dbReference>
<reference evidence="7 8" key="1">
    <citation type="submission" date="2024-04" db="EMBL/GenBank/DDBJ databases">
        <title>genome sequences of Mucor flavus KT1a and Helicostylum pulchrum KT1b strains isolation_sourced from the surface of a dry-aged beef.</title>
        <authorList>
            <person name="Toyotome T."/>
            <person name="Hosono M."/>
            <person name="Torimaru M."/>
            <person name="Fukuda K."/>
            <person name="Mikami N."/>
        </authorList>
    </citation>
    <scope>NUCLEOTIDE SEQUENCE [LARGE SCALE GENOMIC DNA]</scope>
    <source>
        <strain evidence="7 8">KT1b</strain>
    </source>
</reference>
<dbReference type="Gene3D" id="1.10.510.10">
    <property type="entry name" value="Transferase(Phosphotransferase) domain 1"/>
    <property type="match status" value="1"/>
</dbReference>
<dbReference type="InterPro" id="IPR008271">
    <property type="entry name" value="Ser/Thr_kinase_AS"/>
</dbReference>
<evidence type="ECO:0000256" key="2">
    <source>
        <dbReference type="ARBA" id="ARBA00022741"/>
    </source>
</evidence>
<evidence type="ECO:0000313" key="8">
    <source>
        <dbReference type="Proteomes" id="UP001476247"/>
    </source>
</evidence>
<keyword evidence="5" id="KW-0812">Transmembrane</keyword>
<name>A0ABP9XUK7_9FUNG</name>
<comment type="caution">
    <text evidence="7">The sequence shown here is derived from an EMBL/GenBank/DDBJ whole genome shotgun (WGS) entry which is preliminary data.</text>
</comment>
<evidence type="ECO:0000259" key="6">
    <source>
        <dbReference type="PROSITE" id="PS50011"/>
    </source>
</evidence>
<keyword evidence="3 4" id="KW-0067">ATP-binding</keyword>